<protein>
    <submittedName>
        <fullName evidence="2">Type IV pilin-like G/H family protein</fullName>
    </submittedName>
</protein>
<sequence>MSNYAFFTERSYFTGKVDELGVGIKPETEKYSYQIVVLDTKKAVQTIGVAKKDGLMSYTGLVYIKALGNSEDIYIEALLCSSKKPTKVKPPRFKLSPQPTCPDGYE</sequence>
<dbReference type="EMBL" id="JAZBJZ010000070">
    <property type="protein sequence ID" value="MEE3718261.1"/>
    <property type="molecule type" value="Genomic_DNA"/>
</dbReference>
<feature type="region of interest" description="Disordered" evidence="1">
    <location>
        <begin position="85"/>
        <end position="106"/>
    </location>
</feature>
<dbReference type="Proteomes" id="UP001333818">
    <property type="component" value="Unassembled WGS sequence"/>
</dbReference>
<evidence type="ECO:0000313" key="3">
    <source>
        <dbReference type="Proteomes" id="UP001333818"/>
    </source>
</evidence>
<gene>
    <name evidence="2" type="ORF">V2H45_16095</name>
</gene>
<keyword evidence="3" id="KW-1185">Reference proteome</keyword>
<comment type="caution">
    <text evidence="2">The sequence shown here is derived from an EMBL/GenBank/DDBJ whole genome shotgun (WGS) entry which is preliminary data.</text>
</comment>
<accession>A0AAW9Q5P3</accession>
<dbReference type="InterPro" id="IPR031975">
    <property type="entry name" value="Pilin_GH"/>
</dbReference>
<dbReference type="AlphaFoldDB" id="A0AAW9Q5P3"/>
<organism evidence="2 3">
    <name type="scientific">Tumidithrix elongata BACA0141</name>
    <dbReference type="NCBI Taxonomy" id="2716417"/>
    <lineage>
        <taxon>Bacteria</taxon>
        <taxon>Bacillati</taxon>
        <taxon>Cyanobacteriota</taxon>
        <taxon>Cyanophyceae</taxon>
        <taxon>Pseudanabaenales</taxon>
        <taxon>Pseudanabaenaceae</taxon>
        <taxon>Tumidithrix</taxon>
        <taxon>Tumidithrix elongata</taxon>
    </lineage>
</organism>
<proteinExistence type="predicted"/>
<evidence type="ECO:0000256" key="1">
    <source>
        <dbReference type="SAM" id="MobiDB-lite"/>
    </source>
</evidence>
<reference evidence="2" key="1">
    <citation type="submission" date="2024-01" db="EMBL/GenBank/DDBJ databases">
        <title>Bank of Algae and Cyanobacteria of the Azores (BACA) strain genomes.</title>
        <authorList>
            <person name="Luz R."/>
            <person name="Cordeiro R."/>
            <person name="Fonseca A."/>
            <person name="Goncalves V."/>
        </authorList>
    </citation>
    <scope>NUCLEOTIDE SEQUENCE</scope>
    <source>
        <strain evidence="2">BACA0141</strain>
    </source>
</reference>
<evidence type="ECO:0000313" key="2">
    <source>
        <dbReference type="EMBL" id="MEE3718261.1"/>
    </source>
</evidence>
<name>A0AAW9Q5P3_9CYAN</name>
<dbReference type="RefSeq" id="WP_330484694.1">
    <property type="nucleotide sequence ID" value="NZ_JAZBJZ010000070.1"/>
</dbReference>
<dbReference type="Pfam" id="PF16734">
    <property type="entry name" value="Pilin_GH"/>
    <property type="match status" value="1"/>
</dbReference>